<dbReference type="PRINTS" id="PR00699">
    <property type="entry name" value="TMPROTEINSRB"/>
</dbReference>
<keyword evidence="8" id="KW-1185">Reference proteome</keyword>
<evidence type="ECO:0000313" key="8">
    <source>
        <dbReference type="Proteomes" id="UP000008068"/>
    </source>
</evidence>
<dbReference type="PANTHER" id="PTHR31216">
    <property type="entry name" value="SERPENTINE RECEPTOR CLASS BETA-1-RELATED-RELATED"/>
    <property type="match status" value="1"/>
</dbReference>
<dbReference type="AlphaFoldDB" id="G0N5L7"/>
<dbReference type="InterPro" id="IPR002184">
    <property type="entry name" value="7TM_GPCR_serpentine_rcpt_Srb"/>
</dbReference>
<proteinExistence type="inferred from homology"/>
<dbReference type="Pfam" id="PF02175">
    <property type="entry name" value="7TM_GPCR_Srb"/>
    <property type="match status" value="1"/>
</dbReference>
<evidence type="ECO:0000256" key="2">
    <source>
        <dbReference type="ARBA" id="ARBA00006860"/>
    </source>
</evidence>
<evidence type="ECO:0000256" key="3">
    <source>
        <dbReference type="ARBA" id="ARBA00022692"/>
    </source>
</evidence>
<keyword evidence="3 6" id="KW-0812">Transmembrane</keyword>
<evidence type="ECO:0000256" key="6">
    <source>
        <dbReference type="SAM" id="Phobius"/>
    </source>
</evidence>
<dbReference type="eggNOG" id="ENOG502TJDE">
    <property type="taxonomic scope" value="Eukaryota"/>
</dbReference>
<dbReference type="GO" id="GO:0004888">
    <property type="term" value="F:transmembrane signaling receptor activity"/>
    <property type="evidence" value="ECO:0007669"/>
    <property type="project" value="InterPro"/>
</dbReference>
<protein>
    <recommendedName>
        <fullName evidence="9">Serpentine receptor class gamma</fullName>
    </recommendedName>
</protein>
<evidence type="ECO:0000256" key="4">
    <source>
        <dbReference type="ARBA" id="ARBA00022989"/>
    </source>
</evidence>
<dbReference type="HOGENOM" id="CLU_045882_0_1_1"/>
<evidence type="ECO:0008006" key="9">
    <source>
        <dbReference type="Google" id="ProtNLM"/>
    </source>
</evidence>
<name>G0N5L7_CAEBE</name>
<accession>G0N5L7</accession>
<evidence type="ECO:0000256" key="5">
    <source>
        <dbReference type="ARBA" id="ARBA00023136"/>
    </source>
</evidence>
<feature type="transmembrane region" description="Helical" evidence="6">
    <location>
        <begin position="72"/>
        <end position="96"/>
    </location>
</feature>
<dbReference type="Proteomes" id="UP000008068">
    <property type="component" value="Unassembled WGS sequence"/>
</dbReference>
<sequence>MTLSTVFPITVTIERFVAMKKAKSYEKMKVILGPALVLIVILIDFSIIFYIYKDENFGTGSISFMIFPSSDAAPMFGLFFIILRLNILNFLFNLFLFRQNSHLKRYALTVPVTFTNTFYCRKNFTLATKYQLEEVYLSTKLVVSIIFSHAIFFAFYLFTMNLSGLIGKKLIEDPINLWALNGVLMSLIATYNLVIGILSIHLYNRIRAKKTIDINGKVQMKSTGNAGALNYDNAIFSIWNSASSLSSRKTI</sequence>
<feature type="transmembrane region" description="Helical" evidence="6">
    <location>
        <begin position="30"/>
        <end position="52"/>
    </location>
</feature>
<evidence type="ECO:0000313" key="7">
    <source>
        <dbReference type="EMBL" id="EGT53158.1"/>
    </source>
</evidence>
<feature type="transmembrane region" description="Helical" evidence="6">
    <location>
        <begin position="141"/>
        <end position="158"/>
    </location>
</feature>
<dbReference type="OrthoDB" id="5900549at2759"/>
<reference evidence="8" key="1">
    <citation type="submission" date="2011-07" db="EMBL/GenBank/DDBJ databases">
        <authorList>
            <consortium name="Caenorhabditis brenneri Sequencing and Analysis Consortium"/>
            <person name="Wilson R.K."/>
        </authorList>
    </citation>
    <scope>NUCLEOTIDE SEQUENCE [LARGE SCALE GENOMIC DNA]</scope>
    <source>
        <strain evidence="8">PB2801</strain>
    </source>
</reference>
<keyword evidence="4 6" id="KW-1133">Transmembrane helix</keyword>
<dbReference type="EMBL" id="GL379840">
    <property type="protein sequence ID" value="EGT53158.1"/>
    <property type="molecule type" value="Genomic_DNA"/>
</dbReference>
<comment type="subcellular location">
    <subcellularLocation>
        <location evidence="1">Membrane</location>
        <topology evidence="1">Multi-pass membrane protein</topology>
    </subcellularLocation>
</comment>
<feature type="transmembrane region" description="Helical" evidence="6">
    <location>
        <begin position="178"/>
        <end position="203"/>
    </location>
</feature>
<dbReference type="InParanoid" id="G0N5L7"/>
<comment type="similarity">
    <text evidence="2">Belongs to the nematode receptor-like protein srb family.</text>
</comment>
<dbReference type="OMA" id="SHAIFFA"/>
<gene>
    <name evidence="7" type="ORF">CAEBREN_13703</name>
</gene>
<keyword evidence="5 6" id="KW-0472">Membrane</keyword>
<dbReference type="GO" id="GO:0016020">
    <property type="term" value="C:membrane"/>
    <property type="evidence" value="ECO:0007669"/>
    <property type="project" value="UniProtKB-SubCell"/>
</dbReference>
<organism evidence="8">
    <name type="scientific">Caenorhabditis brenneri</name>
    <name type="common">Nematode worm</name>
    <dbReference type="NCBI Taxonomy" id="135651"/>
    <lineage>
        <taxon>Eukaryota</taxon>
        <taxon>Metazoa</taxon>
        <taxon>Ecdysozoa</taxon>
        <taxon>Nematoda</taxon>
        <taxon>Chromadorea</taxon>
        <taxon>Rhabditida</taxon>
        <taxon>Rhabditina</taxon>
        <taxon>Rhabditomorpha</taxon>
        <taxon>Rhabditoidea</taxon>
        <taxon>Rhabditidae</taxon>
        <taxon>Peloderinae</taxon>
        <taxon>Caenorhabditis</taxon>
    </lineage>
</organism>
<evidence type="ECO:0000256" key="1">
    <source>
        <dbReference type="ARBA" id="ARBA00004141"/>
    </source>
</evidence>
<dbReference type="GO" id="GO:0007606">
    <property type="term" value="P:sensory perception of chemical stimulus"/>
    <property type="evidence" value="ECO:0007669"/>
    <property type="project" value="InterPro"/>
</dbReference>
<dbReference type="PANTHER" id="PTHR31216:SF3">
    <property type="entry name" value="SERPENTINE RECEPTOR CLASS BETA-15-RELATED"/>
    <property type="match status" value="1"/>
</dbReference>